<dbReference type="SUPFAM" id="SSF53335">
    <property type="entry name" value="S-adenosyl-L-methionine-dependent methyltransferases"/>
    <property type="match status" value="1"/>
</dbReference>
<name>A0A1I1FKC3_9RHOB</name>
<gene>
    <name evidence="1" type="ORF">SAMN04488094_102194</name>
</gene>
<evidence type="ECO:0000313" key="1">
    <source>
        <dbReference type="EMBL" id="SFB99959.1"/>
    </source>
</evidence>
<keyword evidence="2" id="KW-1185">Reference proteome</keyword>
<dbReference type="Proteomes" id="UP000198728">
    <property type="component" value="Unassembled WGS sequence"/>
</dbReference>
<dbReference type="InterPro" id="IPR029063">
    <property type="entry name" value="SAM-dependent_MTases_sf"/>
</dbReference>
<dbReference type="RefSeq" id="WP_177208255.1">
    <property type="nucleotide sequence ID" value="NZ_FOLG01000002.1"/>
</dbReference>
<dbReference type="NCBIfam" id="TIGR04474">
    <property type="entry name" value="tcm_partner"/>
    <property type="match status" value="1"/>
</dbReference>
<sequence>MKKSHIENTVGPWARQKLDGLEAYLHAYTIALKKQSFELVYVDAFAGAGRSRIRDAWAGADDEDLQLLDDEFVRSEEQFIEGSPHRALALEHPFTQYHFFDADAGRAALLEGLRAEYPARKISVQVGDANELIQKLVPRIAGRNMRGVAFLDPYGPHLDWRTVAALGSTKKFEVIINFPLGMAINRLITRSGDIPETWRAGLNGCFGGADWESLVYAERTDLFGDTTRHKVDDAAKRLLDHYVGRLKTLFGHAATPSVVRNTRGVPIYYMLWAGPHPLGHKIADYILAKGDRITPPKTRSVRR</sequence>
<dbReference type="EMBL" id="FOLG01000002">
    <property type="protein sequence ID" value="SFB99959.1"/>
    <property type="molecule type" value="Genomic_DNA"/>
</dbReference>
<reference evidence="1" key="1">
    <citation type="submission" date="2016-10" db="EMBL/GenBank/DDBJ databases">
        <authorList>
            <person name="de Groot N.N."/>
        </authorList>
    </citation>
    <scope>NUCLEOTIDE SEQUENCE [LARGE SCALE GENOMIC DNA]</scope>
    <source>
        <strain evidence="1">DSM 19548</strain>
    </source>
</reference>
<dbReference type="InterPro" id="IPR031009">
    <property type="entry name" value="Tcm_partner"/>
</dbReference>
<organism evidence="1 2">
    <name type="scientific">Tropicimonas isoalkanivorans</name>
    <dbReference type="NCBI Taxonomy" id="441112"/>
    <lineage>
        <taxon>Bacteria</taxon>
        <taxon>Pseudomonadati</taxon>
        <taxon>Pseudomonadota</taxon>
        <taxon>Alphaproteobacteria</taxon>
        <taxon>Rhodobacterales</taxon>
        <taxon>Roseobacteraceae</taxon>
        <taxon>Tropicimonas</taxon>
    </lineage>
</organism>
<protein>
    <submittedName>
        <fullName evidence="1">Three-Cys-motif partner protein</fullName>
    </submittedName>
</protein>
<evidence type="ECO:0000313" key="2">
    <source>
        <dbReference type="Proteomes" id="UP000198728"/>
    </source>
</evidence>
<accession>A0A1I1FKC3</accession>
<dbReference type="AlphaFoldDB" id="A0A1I1FKC3"/>
<proteinExistence type="predicted"/>